<sequence>MADLELLGARVTEMFALSIRAFQDQDADAALEVCAADQDADDLNMKVLKDCMDAGDALCGAGGVDRAIRAVMVSRSLERVGDLATNIAEGTIFAVKGVSVKHHCQPI</sequence>
<dbReference type="GO" id="GO:0030643">
    <property type="term" value="P:intracellular phosphate ion homeostasis"/>
    <property type="evidence" value="ECO:0007669"/>
    <property type="project" value="InterPro"/>
</dbReference>
<dbReference type="InterPro" id="IPR028366">
    <property type="entry name" value="PhoU"/>
</dbReference>
<dbReference type="PANTHER" id="PTHR42930:SF3">
    <property type="entry name" value="PHOSPHATE-SPECIFIC TRANSPORT SYSTEM ACCESSORY PROTEIN PHOU"/>
    <property type="match status" value="1"/>
</dbReference>
<dbReference type="InterPro" id="IPR026022">
    <property type="entry name" value="PhoU_dom"/>
</dbReference>
<organism evidence="3">
    <name type="scientific">Fundidesulfovibrio putealis</name>
    <dbReference type="NCBI Taxonomy" id="270496"/>
    <lineage>
        <taxon>Bacteria</taxon>
        <taxon>Pseudomonadati</taxon>
        <taxon>Thermodesulfobacteriota</taxon>
        <taxon>Desulfovibrionia</taxon>
        <taxon>Desulfovibrionales</taxon>
        <taxon>Desulfovibrionaceae</taxon>
        <taxon>Fundidesulfovibrio</taxon>
    </lineage>
</organism>
<comment type="similarity">
    <text evidence="1">Belongs to the PhoU family.</text>
</comment>
<reference evidence="3" key="1">
    <citation type="journal article" date="2020" name="mSystems">
        <title>Genome- and Community-Level Interaction Insights into Carbon Utilization and Element Cycling Functions of Hydrothermarchaeota in Hydrothermal Sediment.</title>
        <authorList>
            <person name="Zhou Z."/>
            <person name="Liu Y."/>
            <person name="Xu W."/>
            <person name="Pan J."/>
            <person name="Luo Z.H."/>
            <person name="Li M."/>
        </authorList>
    </citation>
    <scope>NUCLEOTIDE SEQUENCE [LARGE SCALE GENOMIC DNA]</scope>
    <source>
        <strain evidence="3">SpSt-413</strain>
    </source>
</reference>
<evidence type="ECO:0000313" key="3">
    <source>
        <dbReference type="EMBL" id="HGG91599.1"/>
    </source>
</evidence>
<gene>
    <name evidence="3" type="ORF">ENR59_01425</name>
</gene>
<accession>A0A7C3W9A7</accession>
<comment type="caution">
    <text evidence="3">The sequence shown here is derived from an EMBL/GenBank/DDBJ whole genome shotgun (WGS) entry which is preliminary data.</text>
</comment>
<dbReference type="PANTHER" id="PTHR42930">
    <property type="entry name" value="PHOSPHATE-SPECIFIC TRANSPORT SYSTEM ACCESSORY PROTEIN PHOU"/>
    <property type="match status" value="1"/>
</dbReference>
<protein>
    <submittedName>
        <fullName evidence="3">PhoU domain-containing protein</fullName>
    </submittedName>
</protein>
<dbReference type="EMBL" id="DSRP01000101">
    <property type="protein sequence ID" value="HGG91599.1"/>
    <property type="molecule type" value="Genomic_DNA"/>
</dbReference>
<dbReference type="AlphaFoldDB" id="A0A7C3W9A7"/>
<evidence type="ECO:0000256" key="1">
    <source>
        <dbReference type="ARBA" id="ARBA00008107"/>
    </source>
</evidence>
<feature type="domain" description="PhoU" evidence="2">
    <location>
        <begin position="6"/>
        <end position="89"/>
    </location>
</feature>
<dbReference type="Gene3D" id="1.20.58.220">
    <property type="entry name" value="Phosphate transport system protein phou homolog 2, domain 2"/>
    <property type="match status" value="1"/>
</dbReference>
<dbReference type="SUPFAM" id="SSF109755">
    <property type="entry name" value="PhoU-like"/>
    <property type="match status" value="1"/>
</dbReference>
<dbReference type="Pfam" id="PF01895">
    <property type="entry name" value="PhoU"/>
    <property type="match status" value="1"/>
</dbReference>
<name>A0A7C3W9A7_9BACT</name>
<evidence type="ECO:0000259" key="2">
    <source>
        <dbReference type="Pfam" id="PF01895"/>
    </source>
</evidence>
<dbReference type="InterPro" id="IPR038078">
    <property type="entry name" value="PhoU-like_sf"/>
</dbReference>
<dbReference type="GO" id="GO:0045936">
    <property type="term" value="P:negative regulation of phosphate metabolic process"/>
    <property type="evidence" value="ECO:0007669"/>
    <property type="project" value="InterPro"/>
</dbReference>
<proteinExistence type="inferred from homology"/>